<evidence type="ECO:0000256" key="5">
    <source>
        <dbReference type="ARBA" id="ARBA00022576"/>
    </source>
</evidence>
<keyword evidence="6" id="KW-0028">Amino-acid biosynthesis</keyword>
<proteinExistence type="inferred from homology"/>
<dbReference type="GO" id="GO:0004648">
    <property type="term" value="F:O-phospho-L-serine:2-oxoglutarate aminotransferase activity"/>
    <property type="evidence" value="ECO:0007669"/>
    <property type="project" value="UniProtKB-EC"/>
</dbReference>
<dbReference type="Gene3D" id="3.40.640.10">
    <property type="entry name" value="Type I PLP-dependent aspartate aminotransferase-like (Major domain)"/>
    <property type="match status" value="1"/>
</dbReference>
<dbReference type="AlphaFoldDB" id="A0A8J8NP33"/>
<comment type="pathway">
    <text evidence="2">Amino-acid biosynthesis; L-serine biosynthesis; L-serine from 3-phospho-D-glycerate: step 2/3.</text>
</comment>
<comment type="similarity">
    <text evidence="3">Belongs to the class-V pyridoxal-phosphate-dependent aminotransferase family. SerC subfamily.</text>
</comment>
<dbReference type="InterPro" id="IPR000192">
    <property type="entry name" value="Aminotrans_V_dom"/>
</dbReference>
<keyword evidence="14" id="KW-1185">Reference proteome</keyword>
<dbReference type="InterPro" id="IPR022278">
    <property type="entry name" value="Pser_aminoTfrase"/>
</dbReference>
<dbReference type="FunFam" id="3.40.640.10:FF:000010">
    <property type="entry name" value="Phosphoserine aminotransferase"/>
    <property type="match status" value="1"/>
</dbReference>
<comment type="caution">
    <text evidence="13">The sequence shown here is derived from an EMBL/GenBank/DDBJ whole genome shotgun (WGS) entry which is preliminary data.</text>
</comment>
<evidence type="ECO:0000256" key="6">
    <source>
        <dbReference type="ARBA" id="ARBA00022605"/>
    </source>
</evidence>
<dbReference type="PANTHER" id="PTHR43247:SF1">
    <property type="entry name" value="PHOSPHOSERINE AMINOTRANSFERASE"/>
    <property type="match status" value="1"/>
</dbReference>
<keyword evidence="9" id="KW-0718">Serine biosynthesis</keyword>
<evidence type="ECO:0000259" key="12">
    <source>
        <dbReference type="Pfam" id="PF00266"/>
    </source>
</evidence>
<keyword evidence="7" id="KW-0808">Transferase</keyword>
<evidence type="ECO:0000256" key="7">
    <source>
        <dbReference type="ARBA" id="ARBA00022679"/>
    </source>
</evidence>
<dbReference type="GO" id="GO:0030170">
    <property type="term" value="F:pyridoxal phosphate binding"/>
    <property type="evidence" value="ECO:0007669"/>
    <property type="project" value="TreeGrafter"/>
</dbReference>
<feature type="domain" description="Aminotransferase class V" evidence="12">
    <location>
        <begin position="11"/>
        <end position="372"/>
    </location>
</feature>
<dbReference type="GO" id="GO:0005737">
    <property type="term" value="C:cytoplasm"/>
    <property type="evidence" value="ECO:0007669"/>
    <property type="project" value="TreeGrafter"/>
</dbReference>
<dbReference type="PANTHER" id="PTHR43247">
    <property type="entry name" value="PHOSPHOSERINE AMINOTRANSFERASE"/>
    <property type="match status" value="1"/>
</dbReference>
<dbReference type="FunFam" id="3.90.1150.10:FF:000006">
    <property type="entry name" value="Phosphoserine aminotransferase"/>
    <property type="match status" value="1"/>
</dbReference>
<dbReference type="EC" id="2.6.1.52" evidence="4"/>
<dbReference type="EMBL" id="RRYP01010558">
    <property type="protein sequence ID" value="TNV78299.1"/>
    <property type="molecule type" value="Genomic_DNA"/>
</dbReference>
<keyword evidence="8" id="KW-0663">Pyridoxal phosphate</keyword>
<keyword evidence="5" id="KW-0032">Aminotransferase</keyword>
<evidence type="ECO:0000256" key="10">
    <source>
        <dbReference type="ARBA" id="ARBA00047630"/>
    </source>
</evidence>
<dbReference type="UniPathway" id="UPA00135">
    <property type="reaction ID" value="UER00197"/>
</dbReference>
<dbReference type="Pfam" id="PF00266">
    <property type="entry name" value="Aminotran_5"/>
    <property type="match status" value="1"/>
</dbReference>
<evidence type="ECO:0000313" key="14">
    <source>
        <dbReference type="Proteomes" id="UP000785679"/>
    </source>
</evidence>
<evidence type="ECO:0000256" key="1">
    <source>
        <dbReference type="ARBA" id="ARBA00001933"/>
    </source>
</evidence>
<evidence type="ECO:0000256" key="9">
    <source>
        <dbReference type="ARBA" id="ARBA00023299"/>
    </source>
</evidence>
<dbReference type="Proteomes" id="UP000785679">
    <property type="component" value="Unassembled WGS sequence"/>
</dbReference>
<evidence type="ECO:0000313" key="13">
    <source>
        <dbReference type="EMBL" id="TNV78299.1"/>
    </source>
</evidence>
<accession>A0A8J8NP33</accession>
<name>A0A8J8NP33_HALGN</name>
<sequence>MDFHRAHSRPVYNFSAGPCMLPRSVLQQASDDLLSWDISAMEMSHRSREFTDISLQAESDLRKLLSIDDRFEVFFFPGGATLQFSAIPYNLAGGVRRKAYYLTTGLWSSQAIKEAGKICDAVEVWDQGTKPQYTTIPDLSKWNIRDVKDAAYFHYCDNETVHGVEFPQGEFPFKEILGDANAHAPYLVCDASSNILTREIDWDRHSVVYGGTQKNVGPAGACITIIRRDLIDRKDLQRADTPVLCDWRQFMNSPAKYHNTPATWSVWVSALNLRHMVKEGGGLHYQKLAEERSRILYDFIDSSNGFYTNPVTPIKYRSRMNVPFFLPTPALDDLFLSKAAQRGLLELRGHKVTGGCRASMYNAMPLEGVHALVEVMKEVKDEWGKKVSYGKEVPKL</sequence>
<dbReference type="InterPro" id="IPR015422">
    <property type="entry name" value="PyrdxlP-dep_Trfase_small"/>
</dbReference>
<dbReference type="OrthoDB" id="1703350at2759"/>
<dbReference type="GO" id="GO:0006564">
    <property type="term" value="P:L-serine biosynthetic process"/>
    <property type="evidence" value="ECO:0007669"/>
    <property type="project" value="UniProtKB-KW"/>
</dbReference>
<evidence type="ECO:0000256" key="4">
    <source>
        <dbReference type="ARBA" id="ARBA00013030"/>
    </source>
</evidence>
<evidence type="ECO:0000256" key="3">
    <source>
        <dbReference type="ARBA" id="ARBA00006904"/>
    </source>
</evidence>
<protein>
    <recommendedName>
        <fullName evidence="4">phosphoserine transaminase</fullName>
        <ecNumber evidence="4">2.6.1.52</ecNumber>
    </recommendedName>
</protein>
<evidence type="ECO:0000256" key="11">
    <source>
        <dbReference type="ARBA" id="ARBA00049007"/>
    </source>
</evidence>
<evidence type="ECO:0000256" key="8">
    <source>
        <dbReference type="ARBA" id="ARBA00022898"/>
    </source>
</evidence>
<gene>
    <name evidence="13" type="ORF">FGO68_gene2965</name>
</gene>
<reference evidence="13" key="1">
    <citation type="submission" date="2019-06" db="EMBL/GenBank/DDBJ databases">
        <authorList>
            <person name="Zheng W."/>
        </authorList>
    </citation>
    <scope>NUCLEOTIDE SEQUENCE</scope>
    <source>
        <strain evidence="13">QDHG01</strain>
    </source>
</reference>
<evidence type="ECO:0000256" key="2">
    <source>
        <dbReference type="ARBA" id="ARBA00005099"/>
    </source>
</evidence>
<comment type="catalytic activity">
    <reaction evidence="11">
        <text>O-phospho-L-serine + 2-oxoglutarate = 3-phosphooxypyruvate + L-glutamate</text>
        <dbReference type="Rhea" id="RHEA:14329"/>
        <dbReference type="ChEBI" id="CHEBI:16810"/>
        <dbReference type="ChEBI" id="CHEBI:18110"/>
        <dbReference type="ChEBI" id="CHEBI:29985"/>
        <dbReference type="ChEBI" id="CHEBI:57524"/>
        <dbReference type="EC" id="2.6.1.52"/>
    </reaction>
</comment>
<comment type="cofactor">
    <cofactor evidence="1">
        <name>pyridoxal 5'-phosphate</name>
        <dbReference type="ChEBI" id="CHEBI:597326"/>
    </cofactor>
</comment>
<dbReference type="PIRSF" id="PIRSF000525">
    <property type="entry name" value="SerC"/>
    <property type="match status" value="1"/>
</dbReference>
<dbReference type="Gene3D" id="3.90.1150.10">
    <property type="entry name" value="Aspartate Aminotransferase, domain 1"/>
    <property type="match status" value="1"/>
</dbReference>
<dbReference type="SUPFAM" id="SSF53383">
    <property type="entry name" value="PLP-dependent transferases"/>
    <property type="match status" value="1"/>
</dbReference>
<dbReference type="HAMAP" id="MF_00160">
    <property type="entry name" value="SerC_aminotrans_5"/>
    <property type="match status" value="1"/>
</dbReference>
<comment type="catalytic activity">
    <reaction evidence="10">
        <text>4-(phosphooxy)-L-threonine + 2-oxoglutarate = (R)-3-hydroxy-2-oxo-4-phosphooxybutanoate + L-glutamate</text>
        <dbReference type="Rhea" id="RHEA:16573"/>
        <dbReference type="ChEBI" id="CHEBI:16810"/>
        <dbReference type="ChEBI" id="CHEBI:29985"/>
        <dbReference type="ChEBI" id="CHEBI:58452"/>
        <dbReference type="ChEBI" id="CHEBI:58538"/>
        <dbReference type="EC" id="2.6.1.52"/>
    </reaction>
</comment>
<dbReference type="InterPro" id="IPR015421">
    <property type="entry name" value="PyrdxlP-dep_Trfase_major"/>
</dbReference>
<dbReference type="NCBIfam" id="NF003764">
    <property type="entry name" value="PRK05355.1"/>
    <property type="match status" value="1"/>
</dbReference>
<dbReference type="InterPro" id="IPR015424">
    <property type="entry name" value="PyrdxlP-dep_Trfase"/>
</dbReference>
<organism evidence="13 14">
    <name type="scientific">Halteria grandinella</name>
    <dbReference type="NCBI Taxonomy" id="5974"/>
    <lineage>
        <taxon>Eukaryota</taxon>
        <taxon>Sar</taxon>
        <taxon>Alveolata</taxon>
        <taxon>Ciliophora</taxon>
        <taxon>Intramacronucleata</taxon>
        <taxon>Spirotrichea</taxon>
        <taxon>Stichotrichia</taxon>
        <taxon>Sporadotrichida</taxon>
        <taxon>Halteriidae</taxon>
        <taxon>Halteria</taxon>
    </lineage>
</organism>